<protein>
    <submittedName>
        <fullName evidence="2">Uncharacterized protein</fullName>
    </submittedName>
</protein>
<dbReference type="Gene3D" id="3.90.226.10">
    <property type="entry name" value="2-enoyl-CoA Hydratase, Chain A, domain 1"/>
    <property type="match status" value="1"/>
</dbReference>
<organism evidence="2 3">
    <name type="scientific">Schizophyllum amplum</name>
    <dbReference type="NCBI Taxonomy" id="97359"/>
    <lineage>
        <taxon>Eukaryota</taxon>
        <taxon>Fungi</taxon>
        <taxon>Dikarya</taxon>
        <taxon>Basidiomycota</taxon>
        <taxon>Agaricomycotina</taxon>
        <taxon>Agaricomycetes</taxon>
        <taxon>Agaricomycetidae</taxon>
        <taxon>Agaricales</taxon>
        <taxon>Schizophyllaceae</taxon>
        <taxon>Schizophyllum</taxon>
    </lineage>
</organism>
<evidence type="ECO:0000313" key="2">
    <source>
        <dbReference type="EMBL" id="TRM69362.1"/>
    </source>
</evidence>
<keyword evidence="3" id="KW-1185">Reference proteome</keyword>
<dbReference type="STRING" id="97359.A0A550CX47"/>
<keyword evidence="1" id="KW-0732">Signal</keyword>
<dbReference type="InterPro" id="IPR029045">
    <property type="entry name" value="ClpP/crotonase-like_dom_sf"/>
</dbReference>
<reference evidence="2 3" key="1">
    <citation type="journal article" date="2019" name="New Phytol.">
        <title>Comparative genomics reveals unique wood-decay strategies and fruiting body development in the Schizophyllaceae.</title>
        <authorList>
            <person name="Almasi E."/>
            <person name="Sahu N."/>
            <person name="Krizsan K."/>
            <person name="Balint B."/>
            <person name="Kovacs G.M."/>
            <person name="Kiss B."/>
            <person name="Cseklye J."/>
            <person name="Drula E."/>
            <person name="Henrissat B."/>
            <person name="Nagy I."/>
            <person name="Chovatia M."/>
            <person name="Adam C."/>
            <person name="LaButti K."/>
            <person name="Lipzen A."/>
            <person name="Riley R."/>
            <person name="Grigoriev I.V."/>
            <person name="Nagy L.G."/>
        </authorList>
    </citation>
    <scope>NUCLEOTIDE SEQUENCE [LARGE SCALE GENOMIC DNA]</scope>
    <source>
        <strain evidence="2 3">NL-1724</strain>
    </source>
</reference>
<sequence>MMPPQASLFRALFWVSILASAYAYDACAEVAGKTWVLPSEARACLRSFPVDPVVKANVIEVVNKTLAFHTSTNYQIHAPEPFEDQVHEDLARDLARIGASEYASDFDFHLDMYRSFKLVNDGHCGVYNLCYDSLYVTYLPIPLVLVNGHDVQIAPEAFDVATAEFGEEISFWQEALPGDLKGKLHRLSGARVLAINGADPWVAIDANAEIAGGYQAFTTRQNGFFASYRASSGWDYMMGNFAQLTHPLLDSVDLILRLTNETGTTALTLPYRSRFSAGAVNFTDSASYRANNCVATNHTNGRDAYESGLASEQDATAPYARVQQQPALPVRDRRHGMSVIMDGAPYADLALPVTMRPSTPALNESYSVAQFFMLDDSQTGVLALGSFSAPNFTAFQESLLYGLVALKARGASNLIVDVTNNGGGYICIAHWLHRIIVGRKPTSEPQAGLDTTTRAGPLAQLIVRRITEGGDPEEHLLYNPAQWRNATHQPFPAESDWLEPEEVVINGHADAFSQRMGQECQPFDMDPPTEALFEPENVIIMSNGRCASSCSLFSITMAKEEGVRTLVYGGSADRAQQYCGVVGGQSTDFSTMDTEVKSAKLKNNTLSPPDFLTNSVQGITWRLGYGIDDPLEPEEWQDHPADINLPVSFDMVNKPEVLWAHVAGLAFSKKLSFIAQQSSG</sequence>
<dbReference type="OrthoDB" id="27214at2759"/>
<feature type="chain" id="PRO_5022087020" evidence="1">
    <location>
        <begin position="24"/>
        <end position="680"/>
    </location>
</feature>
<dbReference type="AlphaFoldDB" id="A0A550CX47"/>
<gene>
    <name evidence="2" type="ORF">BD626DRAFT_473796</name>
</gene>
<proteinExistence type="predicted"/>
<comment type="caution">
    <text evidence="2">The sequence shown here is derived from an EMBL/GenBank/DDBJ whole genome shotgun (WGS) entry which is preliminary data.</text>
</comment>
<dbReference type="PANTHER" id="PTHR37049:SF5">
    <property type="entry name" value="TAIL SPECIFIC PROTEASE DOMAIN-CONTAINING PROTEIN"/>
    <property type="match status" value="1"/>
</dbReference>
<dbReference type="SUPFAM" id="SSF52096">
    <property type="entry name" value="ClpP/crotonase"/>
    <property type="match status" value="1"/>
</dbReference>
<dbReference type="EMBL" id="VDMD01000001">
    <property type="protein sequence ID" value="TRM69362.1"/>
    <property type="molecule type" value="Genomic_DNA"/>
</dbReference>
<dbReference type="InterPro" id="IPR052766">
    <property type="entry name" value="S41A_metabolite_peptidase"/>
</dbReference>
<evidence type="ECO:0000313" key="3">
    <source>
        <dbReference type="Proteomes" id="UP000320762"/>
    </source>
</evidence>
<feature type="signal peptide" evidence="1">
    <location>
        <begin position="1"/>
        <end position="23"/>
    </location>
</feature>
<accession>A0A550CX47</accession>
<name>A0A550CX47_9AGAR</name>
<dbReference type="PANTHER" id="PTHR37049">
    <property type="entry name" value="PEPTIDASE S41 FAMILY PROTEIN"/>
    <property type="match status" value="1"/>
</dbReference>
<dbReference type="Proteomes" id="UP000320762">
    <property type="component" value="Unassembled WGS sequence"/>
</dbReference>
<evidence type="ECO:0000256" key="1">
    <source>
        <dbReference type="SAM" id="SignalP"/>
    </source>
</evidence>